<feature type="chain" id="PRO_5041810622" evidence="10">
    <location>
        <begin position="31"/>
        <end position="1072"/>
    </location>
</feature>
<keyword evidence="6 8" id="KW-0472">Membrane</keyword>
<dbReference type="Proteomes" id="UP000260780">
    <property type="component" value="Unassembled WGS sequence"/>
</dbReference>
<feature type="signal peptide" evidence="10">
    <location>
        <begin position="1"/>
        <end position="30"/>
    </location>
</feature>
<keyword evidence="4 8" id="KW-0812">Transmembrane</keyword>
<feature type="domain" description="TonB-dependent receptor plug" evidence="12">
    <location>
        <begin position="141"/>
        <end position="246"/>
    </location>
</feature>
<dbReference type="SUPFAM" id="SSF49464">
    <property type="entry name" value="Carboxypeptidase regulatory domain-like"/>
    <property type="match status" value="1"/>
</dbReference>
<evidence type="ECO:0000256" key="1">
    <source>
        <dbReference type="ARBA" id="ARBA00004571"/>
    </source>
</evidence>
<evidence type="ECO:0000256" key="7">
    <source>
        <dbReference type="ARBA" id="ARBA00023237"/>
    </source>
</evidence>
<keyword evidence="7 8" id="KW-0998">Cell outer membrane</keyword>
<dbReference type="PROSITE" id="PS52016">
    <property type="entry name" value="TONB_DEPENDENT_REC_3"/>
    <property type="match status" value="1"/>
</dbReference>
<dbReference type="InterPro" id="IPR012910">
    <property type="entry name" value="Plug_dom"/>
</dbReference>
<evidence type="ECO:0000313" key="16">
    <source>
        <dbReference type="EMBL" id="RHM91146.1"/>
    </source>
</evidence>
<dbReference type="Proteomes" id="UP000285109">
    <property type="component" value="Unassembled WGS sequence"/>
</dbReference>
<dbReference type="EMBL" id="QRQK01000063">
    <property type="protein sequence ID" value="RHM91146.1"/>
    <property type="molecule type" value="Genomic_DNA"/>
</dbReference>
<gene>
    <name evidence="15" type="ORF">DWY14_09680</name>
    <name evidence="16" type="ORF">DWZ34_17470</name>
    <name evidence="14" type="ORF">DXC17_07290</name>
    <name evidence="13" type="ORF">DXD04_12185</name>
</gene>
<comment type="similarity">
    <text evidence="8 9">Belongs to the TonB-dependent receptor family.</text>
</comment>
<keyword evidence="5 9" id="KW-0798">TonB box</keyword>
<dbReference type="NCBIfam" id="TIGR04057">
    <property type="entry name" value="SusC_RagA_signa"/>
    <property type="match status" value="1"/>
</dbReference>
<comment type="subcellular location">
    <subcellularLocation>
        <location evidence="1 8">Cell outer membrane</location>
        <topology evidence="1 8">Multi-pass membrane protein</topology>
    </subcellularLocation>
</comment>
<evidence type="ECO:0000256" key="3">
    <source>
        <dbReference type="ARBA" id="ARBA00022452"/>
    </source>
</evidence>
<dbReference type="FunFam" id="2.60.40.1120:FF:000003">
    <property type="entry name" value="Outer membrane protein Omp121"/>
    <property type="match status" value="1"/>
</dbReference>
<feature type="domain" description="TonB-dependent receptor-like beta-barrel" evidence="11">
    <location>
        <begin position="524"/>
        <end position="822"/>
    </location>
</feature>
<comment type="caution">
    <text evidence="14">The sequence shown here is derived from an EMBL/GenBank/DDBJ whole genome shotgun (WGS) entry which is preliminary data.</text>
</comment>
<evidence type="ECO:0000313" key="19">
    <source>
        <dbReference type="Proteomes" id="UP000285109"/>
    </source>
</evidence>
<dbReference type="Pfam" id="PF00593">
    <property type="entry name" value="TonB_dep_Rec_b-barrel"/>
    <property type="match status" value="1"/>
</dbReference>
<dbReference type="InterPro" id="IPR036942">
    <property type="entry name" value="Beta-barrel_TonB_sf"/>
</dbReference>
<dbReference type="InterPro" id="IPR008969">
    <property type="entry name" value="CarboxyPept-like_regulatory"/>
</dbReference>
<dbReference type="Gene3D" id="2.60.40.1120">
    <property type="entry name" value="Carboxypeptidase-like, regulatory domain"/>
    <property type="match status" value="1"/>
</dbReference>
<evidence type="ECO:0000256" key="2">
    <source>
        <dbReference type="ARBA" id="ARBA00022448"/>
    </source>
</evidence>
<dbReference type="GO" id="GO:0009279">
    <property type="term" value="C:cell outer membrane"/>
    <property type="evidence" value="ECO:0007669"/>
    <property type="project" value="UniProtKB-SubCell"/>
</dbReference>
<dbReference type="EMBL" id="QSQT01000023">
    <property type="protein sequence ID" value="RGK53370.1"/>
    <property type="molecule type" value="Genomic_DNA"/>
</dbReference>
<keyword evidence="18" id="KW-1185">Reference proteome</keyword>
<evidence type="ECO:0000313" key="15">
    <source>
        <dbReference type="EMBL" id="RGS06994.1"/>
    </source>
</evidence>
<keyword evidence="3 8" id="KW-1134">Transmembrane beta strand</keyword>
<dbReference type="RefSeq" id="WP_117673555.1">
    <property type="nucleotide sequence ID" value="NZ_CABOGR010000023.1"/>
</dbReference>
<evidence type="ECO:0000256" key="9">
    <source>
        <dbReference type="RuleBase" id="RU003357"/>
    </source>
</evidence>
<dbReference type="InterPro" id="IPR023997">
    <property type="entry name" value="TonB-dep_OMP_SusC/RagA_CS"/>
</dbReference>
<proteinExistence type="inferred from homology"/>
<evidence type="ECO:0000259" key="11">
    <source>
        <dbReference type="Pfam" id="PF00593"/>
    </source>
</evidence>
<evidence type="ECO:0000256" key="6">
    <source>
        <dbReference type="ARBA" id="ARBA00023136"/>
    </source>
</evidence>
<evidence type="ECO:0000313" key="17">
    <source>
        <dbReference type="Proteomes" id="UP000260780"/>
    </source>
</evidence>
<dbReference type="Proteomes" id="UP000260862">
    <property type="component" value="Unassembled WGS sequence"/>
</dbReference>
<protein>
    <submittedName>
        <fullName evidence="14">TonB-dependent receptor</fullName>
    </submittedName>
</protein>
<dbReference type="InterPro" id="IPR000531">
    <property type="entry name" value="Beta-barrel_TonB"/>
</dbReference>
<dbReference type="InterPro" id="IPR023996">
    <property type="entry name" value="TonB-dep_OMP_SusC/RagA"/>
</dbReference>
<accession>A0A3E4WEE9</accession>
<dbReference type="Pfam" id="PF07715">
    <property type="entry name" value="Plug"/>
    <property type="match status" value="1"/>
</dbReference>
<keyword evidence="2 8" id="KW-0813">Transport</keyword>
<dbReference type="EMBL" id="QSTF01000014">
    <property type="protein sequence ID" value="RGM40606.1"/>
    <property type="molecule type" value="Genomic_DNA"/>
</dbReference>
<dbReference type="FunFam" id="2.170.130.10:FF:000003">
    <property type="entry name" value="SusC/RagA family TonB-linked outer membrane protein"/>
    <property type="match status" value="1"/>
</dbReference>
<evidence type="ECO:0000313" key="14">
    <source>
        <dbReference type="EMBL" id="RGM40606.1"/>
    </source>
</evidence>
<dbReference type="Gene3D" id="2.40.170.20">
    <property type="entry name" value="TonB-dependent receptor, beta-barrel domain"/>
    <property type="match status" value="1"/>
</dbReference>
<sequence>MKSARNYKISMTRILAGVSLAFFASGIATAANESSSPHADAIESILQQKAINGKVLDAAGEPIIGANVIVKGTTNGTITDIDGNFTLNVPSECILQVSYIGFNTQEVKVTSTTNNITVNLKEDTETLEEVVVVGYGTQKKVNLSGSLSTINVSELTESRPITNVSHALSGLAAGVSVQMSSNQPGNDDASIKVRGQGTLNDSSPLVIIDGAEASINTVNPQDIETMTVLKDAASSAIYGSRAANGVILITTKQGKSGKIKLDYNGYVSFTSPSIPSSMDPVSNYADYMEYINEGYRNSGMAEKFSAQTIQEWRDNEGKDALRYPNSNWIDDTFNNSVSHNHVISMSGGSEKIRFYSSFGYQNNPGVMDNTGFEKYSGRLNITADIKPWLTLGAYVNGYVSNMDPAAKYTDTSSTSTSVDDVFTYASATTPGMVFQAPDGRFGAMNNPEDDAQSAVNNPLVRLNQVAGNIAKHNLRTRFVATLKPFKGFSITGSYSYDVVDEERKRKPVILEQWNFRDELITRTTEGKSSIMNYDGKTQRYFNDVVARYENRFINDQLGLNAMIGASQERYYQHNFQATKYDLIDYSLNVINGATGDASASGSSTEWAMRSFFGRVNLDWNNKYLLELNLRADQSSRFLSNKRTGYFPSGSFAWRIDQEEFMKGALEKGLSNLKLRLSYGSLGNNSVGNYDALATYAIDNSNYSLNNLLVQGLVQTKLANRALTWESTYMTNVGVDFGFFNNRFTGTIDYFHKRTKDILIELPAPLVHGSTDIPKQNSAIVTNQGVEFTLGWQDKIGDFSYGINGNFTYVKNIVNKFKGRDKGGMSIDGANVIWEGHSINSQYLLRVDRIIQTDEDLQLVQQIIDNAKQLYGNNIAENQIFSSGKPEKGDFLYKDTNGDGLINLDDREIVSDGPNPKFQFGLNLNASYKGLDFSVLFQGQAGAKIYWQNDLANTASVRYGYQMNKEVVEGRWYEGRTTSAEYPRLLEYSNNKNKQMSDFYLQDLSFLKIRNIQLGYTLPKSIVSKTSLERIRVYGSLENFFTFTSFRGFDPELGGTLGYPTMKNVVVGINVSF</sequence>
<evidence type="ECO:0000313" key="13">
    <source>
        <dbReference type="EMBL" id="RGK53370.1"/>
    </source>
</evidence>
<dbReference type="Pfam" id="PF13715">
    <property type="entry name" value="CarbopepD_reg_2"/>
    <property type="match status" value="1"/>
</dbReference>
<dbReference type="EMBL" id="QRUY01000019">
    <property type="protein sequence ID" value="RGS06994.1"/>
    <property type="molecule type" value="Genomic_DNA"/>
</dbReference>
<evidence type="ECO:0000256" key="8">
    <source>
        <dbReference type="PROSITE-ProRule" id="PRU01360"/>
    </source>
</evidence>
<evidence type="ECO:0000313" key="18">
    <source>
        <dbReference type="Proteomes" id="UP000260862"/>
    </source>
</evidence>
<evidence type="ECO:0000259" key="12">
    <source>
        <dbReference type="Pfam" id="PF07715"/>
    </source>
</evidence>
<dbReference type="AlphaFoldDB" id="A0A3E4WEE9"/>
<evidence type="ECO:0000256" key="5">
    <source>
        <dbReference type="ARBA" id="ARBA00023077"/>
    </source>
</evidence>
<reference evidence="17 18" key="1">
    <citation type="submission" date="2018-08" db="EMBL/GenBank/DDBJ databases">
        <title>A genome reference for cultivated species of the human gut microbiota.</title>
        <authorList>
            <person name="Zou Y."/>
            <person name="Xue W."/>
            <person name="Luo G."/>
        </authorList>
    </citation>
    <scope>NUCLEOTIDE SEQUENCE [LARGE SCALE GENOMIC DNA]</scope>
    <source>
        <strain evidence="15 20">AF24-16AC</strain>
        <strain evidence="16 19">AF31-28B-AC</strain>
        <strain evidence="14 17">OM08-14</strain>
        <strain evidence="13 18">TF10-3AC</strain>
    </source>
</reference>
<dbReference type="SUPFAM" id="SSF56935">
    <property type="entry name" value="Porins"/>
    <property type="match status" value="1"/>
</dbReference>
<dbReference type="InterPro" id="IPR037066">
    <property type="entry name" value="Plug_dom_sf"/>
</dbReference>
<dbReference type="Gene3D" id="2.170.130.10">
    <property type="entry name" value="TonB-dependent receptor, plug domain"/>
    <property type="match status" value="1"/>
</dbReference>
<name>A0A3E4WEE9_9BACT</name>
<dbReference type="InterPro" id="IPR039426">
    <property type="entry name" value="TonB-dep_rcpt-like"/>
</dbReference>
<evidence type="ECO:0000256" key="10">
    <source>
        <dbReference type="SAM" id="SignalP"/>
    </source>
</evidence>
<keyword evidence="10" id="KW-0732">Signal</keyword>
<organism evidence="14 17">
    <name type="scientific">Phocaeicola plebeius</name>
    <dbReference type="NCBI Taxonomy" id="310297"/>
    <lineage>
        <taxon>Bacteria</taxon>
        <taxon>Pseudomonadati</taxon>
        <taxon>Bacteroidota</taxon>
        <taxon>Bacteroidia</taxon>
        <taxon>Bacteroidales</taxon>
        <taxon>Bacteroidaceae</taxon>
        <taxon>Phocaeicola</taxon>
    </lineage>
</organism>
<evidence type="ECO:0000256" key="4">
    <source>
        <dbReference type="ARBA" id="ARBA00022692"/>
    </source>
</evidence>
<keyword evidence="14" id="KW-0675">Receptor</keyword>
<dbReference type="NCBIfam" id="TIGR04056">
    <property type="entry name" value="OMP_RagA_SusC"/>
    <property type="match status" value="1"/>
</dbReference>
<dbReference type="Proteomes" id="UP000285750">
    <property type="component" value="Unassembled WGS sequence"/>
</dbReference>
<evidence type="ECO:0000313" key="20">
    <source>
        <dbReference type="Proteomes" id="UP000285750"/>
    </source>
</evidence>